<proteinExistence type="predicted"/>
<dbReference type="AlphaFoldDB" id="A0A316YG20"/>
<evidence type="ECO:0000256" key="1">
    <source>
        <dbReference type="SAM" id="MobiDB-lite"/>
    </source>
</evidence>
<feature type="compositionally biased region" description="Polar residues" evidence="1">
    <location>
        <begin position="28"/>
        <end position="42"/>
    </location>
</feature>
<name>A0A316YG20_9BASI</name>
<feature type="compositionally biased region" description="Basic and acidic residues" evidence="1">
    <location>
        <begin position="90"/>
        <end position="103"/>
    </location>
</feature>
<feature type="compositionally biased region" description="Basic and acidic residues" evidence="1">
    <location>
        <begin position="112"/>
        <end position="124"/>
    </location>
</feature>
<protein>
    <submittedName>
        <fullName evidence="2">Uncharacterized protein</fullName>
    </submittedName>
</protein>
<feature type="region of interest" description="Disordered" evidence="1">
    <location>
        <begin position="1"/>
        <end position="193"/>
    </location>
</feature>
<evidence type="ECO:0000313" key="3">
    <source>
        <dbReference type="Proteomes" id="UP000245768"/>
    </source>
</evidence>
<feature type="compositionally biased region" description="Low complexity" evidence="1">
    <location>
        <begin position="15"/>
        <end position="27"/>
    </location>
</feature>
<reference evidence="2 3" key="1">
    <citation type="journal article" date="2018" name="Mol. Biol. Evol.">
        <title>Broad Genomic Sampling Reveals a Smut Pathogenic Ancestry of the Fungal Clade Ustilaginomycotina.</title>
        <authorList>
            <person name="Kijpornyongpan T."/>
            <person name="Mondo S.J."/>
            <person name="Barry K."/>
            <person name="Sandor L."/>
            <person name="Lee J."/>
            <person name="Lipzen A."/>
            <person name="Pangilinan J."/>
            <person name="LaButti K."/>
            <person name="Hainaut M."/>
            <person name="Henrissat B."/>
            <person name="Grigoriev I.V."/>
            <person name="Spatafora J.W."/>
            <person name="Aime M.C."/>
        </authorList>
    </citation>
    <scope>NUCLEOTIDE SEQUENCE [LARGE SCALE GENOMIC DNA]</scope>
    <source>
        <strain evidence="2 3">MCA 4198</strain>
    </source>
</reference>
<dbReference type="RefSeq" id="XP_025375234.1">
    <property type="nucleotide sequence ID" value="XM_025518110.1"/>
</dbReference>
<organism evidence="2 3">
    <name type="scientific">Acaromyces ingoldii</name>
    <dbReference type="NCBI Taxonomy" id="215250"/>
    <lineage>
        <taxon>Eukaryota</taxon>
        <taxon>Fungi</taxon>
        <taxon>Dikarya</taxon>
        <taxon>Basidiomycota</taxon>
        <taxon>Ustilaginomycotina</taxon>
        <taxon>Exobasidiomycetes</taxon>
        <taxon>Exobasidiales</taxon>
        <taxon>Cryptobasidiaceae</taxon>
        <taxon>Acaromyces</taxon>
    </lineage>
</organism>
<evidence type="ECO:0000313" key="2">
    <source>
        <dbReference type="EMBL" id="PWN88036.1"/>
    </source>
</evidence>
<feature type="compositionally biased region" description="Polar residues" evidence="1">
    <location>
        <begin position="126"/>
        <end position="176"/>
    </location>
</feature>
<accession>A0A316YG20</accession>
<dbReference type="GeneID" id="37040026"/>
<dbReference type="Proteomes" id="UP000245768">
    <property type="component" value="Unassembled WGS sequence"/>
</dbReference>
<feature type="compositionally biased region" description="Polar residues" evidence="1">
    <location>
        <begin position="75"/>
        <end position="85"/>
    </location>
</feature>
<keyword evidence="3" id="KW-1185">Reference proteome</keyword>
<dbReference type="EMBL" id="KZ819638">
    <property type="protein sequence ID" value="PWN88036.1"/>
    <property type="molecule type" value="Genomic_DNA"/>
</dbReference>
<gene>
    <name evidence="2" type="ORF">FA10DRAFT_152883</name>
</gene>
<dbReference type="InParanoid" id="A0A316YG20"/>
<sequence length="193" mass="20820">MASIQALEQIHHPFGSSSGDDADSPPSLTHSSDSPQSTAEESSPQHHQDTVMGQHNVHPAVSKNDFHASSSSSSPQAISGTFSPLSSAWSDERRSSSQVKDDSMTWESAFSRMDEVRHGSEDMRQPSYSNTAATSPSSVDHEVQLSSALSNGTSLQAWASEQSQGSVSAHNYGWNNDNDEAMFDSLIQEDSFE</sequence>